<evidence type="ECO:0000259" key="5">
    <source>
        <dbReference type="Pfam" id="PF00370"/>
    </source>
</evidence>
<dbReference type="InterPro" id="IPR000577">
    <property type="entry name" value="Carb_kinase_FGGY"/>
</dbReference>
<feature type="domain" description="Carbohydrate kinase FGGY N-terminal" evidence="5">
    <location>
        <begin position="1"/>
        <end position="245"/>
    </location>
</feature>
<dbReference type="Pfam" id="PF00370">
    <property type="entry name" value="FGGY_N"/>
    <property type="match status" value="1"/>
</dbReference>
<evidence type="ECO:0000313" key="7">
    <source>
        <dbReference type="EMBL" id="RFA10261.1"/>
    </source>
</evidence>
<dbReference type="InterPro" id="IPR018485">
    <property type="entry name" value="FGGY_C"/>
</dbReference>
<dbReference type="InterPro" id="IPR050406">
    <property type="entry name" value="FGGY_Carb_Kinase"/>
</dbReference>
<evidence type="ECO:0000256" key="2">
    <source>
        <dbReference type="ARBA" id="ARBA00022629"/>
    </source>
</evidence>
<dbReference type="InterPro" id="IPR043129">
    <property type="entry name" value="ATPase_NBD"/>
</dbReference>
<dbReference type="SUPFAM" id="SSF53067">
    <property type="entry name" value="Actin-like ATPase domain"/>
    <property type="match status" value="2"/>
</dbReference>
<reference evidence="7 8" key="1">
    <citation type="submission" date="2017-04" db="EMBL/GenBank/DDBJ databases">
        <title>Comparative genome analysis of Subtercola boreus.</title>
        <authorList>
            <person name="Cho Y.-J."/>
            <person name="Cho A."/>
            <person name="Kim O.-S."/>
            <person name="Lee J.-I."/>
        </authorList>
    </citation>
    <scope>NUCLEOTIDE SEQUENCE [LARGE SCALE GENOMIC DNA]</scope>
    <source>
        <strain evidence="7 8">K300</strain>
    </source>
</reference>
<name>A0A3E0VKK4_9MICO</name>
<dbReference type="PIRSF" id="PIRSF000538">
    <property type="entry name" value="GlpK"/>
    <property type="match status" value="1"/>
</dbReference>
<dbReference type="PANTHER" id="PTHR43095">
    <property type="entry name" value="SUGAR KINASE"/>
    <property type="match status" value="1"/>
</dbReference>
<dbReference type="Proteomes" id="UP000256486">
    <property type="component" value="Unassembled WGS sequence"/>
</dbReference>
<gene>
    <name evidence="7" type="ORF">B7R54_14380</name>
</gene>
<keyword evidence="8" id="KW-1185">Reference proteome</keyword>
<dbReference type="OrthoDB" id="9761504at2"/>
<feature type="domain" description="Carbohydrate kinase FGGY C-terminal" evidence="6">
    <location>
        <begin position="277"/>
        <end position="438"/>
    </location>
</feature>
<dbReference type="Pfam" id="PF02782">
    <property type="entry name" value="FGGY_C"/>
    <property type="match status" value="1"/>
</dbReference>
<protein>
    <submittedName>
        <fullName evidence="7">Carbohydrate kinase</fullName>
    </submittedName>
</protein>
<accession>A0A3E0VKK4</accession>
<dbReference type="AlphaFoldDB" id="A0A3E0VKK4"/>
<evidence type="ECO:0000313" key="8">
    <source>
        <dbReference type="Proteomes" id="UP000256486"/>
    </source>
</evidence>
<dbReference type="EMBL" id="NBWZ01000001">
    <property type="protein sequence ID" value="RFA10261.1"/>
    <property type="molecule type" value="Genomic_DNA"/>
</dbReference>
<evidence type="ECO:0000259" key="6">
    <source>
        <dbReference type="Pfam" id="PF02782"/>
    </source>
</evidence>
<keyword evidence="2" id="KW-0119">Carbohydrate metabolism</keyword>
<keyword evidence="2" id="KW-0859">Xylose metabolism</keyword>
<dbReference type="RefSeq" id="WP_116415643.1">
    <property type="nucleotide sequence ID" value="NZ_NBWZ01000001.1"/>
</dbReference>
<comment type="caution">
    <text evidence="7">The sequence shown here is derived from an EMBL/GenBank/DDBJ whole genome shotgun (WGS) entry which is preliminary data.</text>
</comment>
<dbReference type="InterPro" id="IPR018484">
    <property type="entry name" value="FGGY_N"/>
</dbReference>
<keyword evidence="3" id="KW-0808">Transferase</keyword>
<evidence type="ECO:0000256" key="3">
    <source>
        <dbReference type="ARBA" id="ARBA00022679"/>
    </source>
</evidence>
<proteinExistence type="inferred from homology"/>
<organism evidence="7 8">
    <name type="scientific">Subtercola boreus</name>
    <dbReference type="NCBI Taxonomy" id="120213"/>
    <lineage>
        <taxon>Bacteria</taxon>
        <taxon>Bacillati</taxon>
        <taxon>Actinomycetota</taxon>
        <taxon>Actinomycetes</taxon>
        <taxon>Micrococcales</taxon>
        <taxon>Microbacteriaceae</taxon>
        <taxon>Subtercola</taxon>
    </lineage>
</organism>
<dbReference type="GO" id="GO:0042732">
    <property type="term" value="P:D-xylose metabolic process"/>
    <property type="evidence" value="ECO:0007669"/>
    <property type="project" value="UniProtKB-KW"/>
</dbReference>
<sequence>MIIGVDIGTSITKASAIFHDGRVGATASKPSELIQLSGGRVEQDLENVLASVASVVREIIASATEPIEAVALTGQGDGLWLRDEAGRAVRPMISWMDARAAELIERWNSGGASSVSQQIFQLTGSGIFPGCHAALLAWLSVNEPESLRSAAVAGYCVDAIIHNLTGVITVDASDASLPFMDVTKRQYVPEAFELCGVSQWAHLLPPPTPTGTLFALNDRGAEMLGLPVGTPVTGGPYDLQACGFGSGTTRAGEGTLVVGTTLSCQVLTADRTILPDTDPAGMWLCTPDSALYLRVMPSMVGTASIDWMMRLFDLTPSELNATLLQSEPGANGVSALPFFSPAGERAPFVDPLARGQFAGLQLRNTRADIIRSLCEGLAFAARHCFDTMGLDGDVAACGGGLQSEEWAHIFADVLGRPLYLPDESAVGSRGAALVAWTALGNPVDDELWRSQRRRIDPDVSRSTVYDDCYREYRERLESARALWPLGAPRIGMVTE</sequence>
<evidence type="ECO:0000256" key="4">
    <source>
        <dbReference type="ARBA" id="ARBA00022777"/>
    </source>
</evidence>
<dbReference type="GO" id="GO:0016301">
    <property type="term" value="F:kinase activity"/>
    <property type="evidence" value="ECO:0007669"/>
    <property type="project" value="UniProtKB-KW"/>
</dbReference>
<evidence type="ECO:0000256" key="1">
    <source>
        <dbReference type="ARBA" id="ARBA00009156"/>
    </source>
</evidence>
<dbReference type="Gene3D" id="3.30.420.40">
    <property type="match status" value="2"/>
</dbReference>
<dbReference type="PANTHER" id="PTHR43095:SF5">
    <property type="entry name" value="XYLULOSE KINASE"/>
    <property type="match status" value="1"/>
</dbReference>
<keyword evidence="4 7" id="KW-0418">Kinase</keyword>
<comment type="similarity">
    <text evidence="1">Belongs to the FGGY kinase family.</text>
</comment>